<dbReference type="Pfam" id="PF13380">
    <property type="entry name" value="CoA_binding_2"/>
    <property type="match status" value="1"/>
</dbReference>
<dbReference type="PANTHER" id="PTHR42793:SF4">
    <property type="entry name" value="BLL6376 PROTEIN"/>
    <property type="match status" value="1"/>
</dbReference>
<feature type="region of interest" description="Disordered" evidence="1">
    <location>
        <begin position="78"/>
        <end position="106"/>
    </location>
</feature>
<proteinExistence type="predicted"/>
<keyword evidence="4" id="KW-1185">Reference proteome</keyword>
<sequence length="106" mass="10943">MRPVHPARPAVFGLPCAASVAELPEQVDLAVLLVADPLPLIGELAGAKARFAVAFASGFAETGRAGAEAQERLAEAVRRSGVRLPGARHPALAPAAHRQRGRPGDP</sequence>
<accession>A0A101Q3N3</accession>
<dbReference type="Proteomes" id="UP000053398">
    <property type="component" value="Unassembled WGS sequence"/>
</dbReference>
<dbReference type="AlphaFoldDB" id="A0A101Q3N3"/>
<feature type="compositionally biased region" description="Low complexity" evidence="1">
    <location>
        <begin position="83"/>
        <end position="96"/>
    </location>
</feature>
<organism evidence="3 4">
    <name type="scientific">Streptomyces corchorusii</name>
    <name type="common">Streptomyces chibaensis</name>
    <dbReference type="NCBI Taxonomy" id="1903"/>
    <lineage>
        <taxon>Bacteria</taxon>
        <taxon>Bacillati</taxon>
        <taxon>Actinomycetota</taxon>
        <taxon>Actinomycetes</taxon>
        <taxon>Kitasatosporales</taxon>
        <taxon>Streptomycetaceae</taxon>
        <taxon>Streptomyces</taxon>
    </lineage>
</organism>
<protein>
    <recommendedName>
        <fullName evidence="2">CoA-binding domain-containing protein</fullName>
    </recommendedName>
</protein>
<feature type="compositionally biased region" description="Basic residues" evidence="1">
    <location>
        <begin position="97"/>
        <end position="106"/>
    </location>
</feature>
<dbReference type="Gene3D" id="3.40.50.720">
    <property type="entry name" value="NAD(P)-binding Rossmann-like Domain"/>
    <property type="match status" value="1"/>
</dbReference>
<dbReference type="InterPro" id="IPR003781">
    <property type="entry name" value="CoA-bd"/>
</dbReference>
<feature type="domain" description="CoA-binding" evidence="2">
    <location>
        <begin position="3"/>
        <end position="85"/>
    </location>
</feature>
<evidence type="ECO:0000256" key="1">
    <source>
        <dbReference type="SAM" id="MobiDB-lite"/>
    </source>
</evidence>
<comment type="caution">
    <text evidence="3">The sequence shown here is derived from an EMBL/GenBank/DDBJ whole genome shotgun (WGS) entry which is preliminary data.</text>
</comment>
<reference evidence="3 4" key="1">
    <citation type="submission" date="2015-10" db="EMBL/GenBank/DDBJ databases">
        <title>Draft genome sequence of Streptomyces corchorusii DSM 40340, type strain for the species Streptomyces corchorusii.</title>
        <authorList>
            <person name="Ruckert C."/>
            <person name="Winkler A."/>
            <person name="Kalinowski J."/>
            <person name="Kampfer P."/>
            <person name="Glaeser S."/>
        </authorList>
    </citation>
    <scope>NUCLEOTIDE SEQUENCE [LARGE SCALE GENOMIC DNA]</scope>
    <source>
        <strain evidence="3 4">DSM 40340</strain>
    </source>
</reference>
<dbReference type="SUPFAM" id="SSF51735">
    <property type="entry name" value="NAD(P)-binding Rossmann-fold domains"/>
    <property type="match status" value="1"/>
</dbReference>
<dbReference type="EMBL" id="LMWP01000028">
    <property type="protein sequence ID" value="KUN22655.1"/>
    <property type="molecule type" value="Genomic_DNA"/>
</dbReference>
<gene>
    <name evidence="3" type="ORF">AQJ11_26545</name>
</gene>
<evidence type="ECO:0000259" key="2">
    <source>
        <dbReference type="Pfam" id="PF13380"/>
    </source>
</evidence>
<evidence type="ECO:0000313" key="4">
    <source>
        <dbReference type="Proteomes" id="UP000053398"/>
    </source>
</evidence>
<evidence type="ECO:0000313" key="3">
    <source>
        <dbReference type="EMBL" id="KUN22655.1"/>
    </source>
</evidence>
<name>A0A101Q3N3_STRCK</name>
<dbReference type="PANTHER" id="PTHR42793">
    <property type="entry name" value="COA BINDING DOMAIN CONTAINING PROTEIN"/>
    <property type="match status" value="1"/>
</dbReference>
<dbReference type="InterPro" id="IPR036291">
    <property type="entry name" value="NAD(P)-bd_dom_sf"/>
</dbReference>